<keyword evidence="1" id="KW-0732">Signal</keyword>
<dbReference type="PIRSF" id="PIRSF002741">
    <property type="entry name" value="MppA"/>
    <property type="match status" value="1"/>
</dbReference>
<feature type="domain" description="Solute-binding protein family 5" evidence="2">
    <location>
        <begin position="87"/>
        <end position="437"/>
    </location>
</feature>
<gene>
    <name evidence="3" type="ORF">ACFQVD_19355</name>
</gene>
<sequence>MKHPGKTWPRRSAAALAMLTSLTLAGCGLSSGGAEESAPVAAEDATLRVGMASDAQSLDPPNFSLTADFIRLDLIYERLVKLDPNGKPIPGLATSWEQNSDTEWTFTIRDGITFTDGTDLTPEVVKTNLERAMKAPQGKGYLGVIKSVELVGDKQVKLILSKPFSSLLNNLSVPVAGIISAKAIKENEKNLSANPVGTGPYTLKSWNPDERMVLERNEGYWGEKSQVKTVEIVPIPEASTRLAALQSGDVDVIENPPPSELSLIKESPDINELIEPKAQPIFLGFELKQVPDVKVRRAIAMAIDKEGIVKNVLEGVGTPATNGLLPPALVTAAADPINIDHDLEGAKKLMAEAGAGDLTLDLVLPASYYLKDKEVAEVIKSQLKEIGVTANLKVQESGTWFTSLLEHKTQMYWLGWGVAAGDPADMLTRVFRSGAVNNMAGYSGADKEIDELALLPIRTPEREALMNEIQRKIVEEDVVVVPIHYSTNFYATRAEVQGFHTTMASLWDLSGVTVKK</sequence>
<keyword evidence="4" id="KW-1185">Reference proteome</keyword>
<organism evidence="3 4">
    <name type="scientific">Streptosporangium amethystogenes subsp. fukuiense</name>
    <dbReference type="NCBI Taxonomy" id="698418"/>
    <lineage>
        <taxon>Bacteria</taxon>
        <taxon>Bacillati</taxon>
        <taxon>Actinomycetota</taxon>
        <taxon>Actinomycetes</taxon>
        <taxon>Streptosporangiales</taxon>
        <taxon>Streptosporangiaceae</taxon>
        <taxon>Streptosporangium</taxon>
    </lineage>
</organism>
<evidence type="ECO:0000313" key="3">
    <source>
        <dbReference type="EMBL" id="MFC7602260.1"/>
    </source>
</evidence>
<evidence type="ECO:0000256" key="1">
    <source>
        <dbReference type="SAM" id="SignalP"/>
    </source>
</evidence>
<dbReference type="SUPFAM" id="SSF53850">
    <property type="entry name" value="Periplasmic binding protein-like II"/>
    <property type="match status" value="1"/>
</dbReference>
<dbReference type="PANTHER" id="PTHR30290">
    <property type="entry name" value="PERIPLASMIC BINDING COMPONENT OF ABC TRANSPORTER"/>
    <property type="match status" value="1"/>
</dbReference>
<dbReference type="Gene3D" id="3.40.190.10">
    <property type="entry name" value="Periplasmic binding protein-like II"/>
    <property type="match status" value="1"/>
</dbReference>
<dbReference type="InterPro" id="IPR039424">
    <property type="entry name" value="SBP_5"/>
</dbReference>
<evidence type="ECO:0000259" key="2">
    <source>
        <dbReference type="Pfam" id="PF00496"/>
    </source>
</evidence>
<proteinExistence type="predicted"/>
<reference evidence="4" key="1">
    <citation type="journal article" date="2019" name="Int. J. Syst. Evol. Microbiol.">
        <title>The Global Catalogue of Microorganisms (GCM) 10K type strain sequencing project: providing services to taxonomists for standard genome sequencing and annotation.</title>
        <authorList>
            <consortium name="The Broad Institute Genomics Platform"/>
            <consortium name="The Broad Institute Genome Sequencing Center for Infectious Disease"/>
            <person name="Wu L."/>
            <person name="Ma J."/>
        </authorList>
    </citation>
    <scope>NUCLEOTIDE SEQUENCE [LARGE SCALE GENOMIC DNA]</scope>
    <source>
        <strain evidence="4">JCM 10083</strain>
    </source>
</reference>
<protein>
    <submittedName>
        <fullName evidence="3">ABC transporter substrate-binding protein</fullName>
    </submittedName>
</protein>
<accession>A0ABW2T0Y0</accession>
<dbReference type="Gene3D" id="3.10.105.10">
    <property type="entry name" value="Dipeptide-binding Protein, Domain 3"/>
    <property type="match status" value="1"/>
</dbReference>
<dbReference type="EMBL" id="JBHTEE010000001">
    <property type="protein sequence ID" value="MFC7602260.1"/>
    <property type="molecule type" value="Genomic_DNA"/>
</dbReference>
<dbReference type="Pfam" id="PF00496">
    <property type="entry name" value="SBP_bac_5"/>
    <property type="match status" value="1"/>
</dbReference>
<dbReference type="RefSeq" id="WP_343964359.1">
    <property type="nucleotide sequence ID" value="NZ_BAAAGK010000023.1"/>
</dbReference>
<dbReference type="Gene3D" id="3.90.76.10">
    <property type="entry name" value="Dipeptide-binding Protein, Domain 1"/>
    <property type="match status" value="1"/>
</dbReference>
<name>A0ABW2T0Y0_9ACTN</name>
<dbReference type="Proteomes" id="UP001596514">
    <property type="component" value="Unassembled WGS sequence"/>
</dbReference>
<comment type="caution">
    <text evidence="3">The sequence shown here is derived from an EMBL/GenBank/DDBJ whole genome shotgun (WGS) entry which is preliminary data.</text>
</comment>
<dbReference type="InterPro" id="IPR000914">
    <property type="entry name" value="SBP_5_dom"/>
</dbReference>
<dbReference type="InterPro" id="IPR030678">
    <property type="entry name" value="Peptide/Ni-bd"/>
</dbReference>
<dbReference type="PROSITE" id="PS51257">
    <property type="entry name" value="PROKAR_LIPOPROTEIN"/>
    <property type="match status" value="1"/>
</dbReference>
<evidence type="ECO:0000313" key="4">
    <source>
        <dbReference type="Proteomes" id="UP001596514"/>
    </source>
</evidence>
<feature type="chain" id="PRO_5046400392" evidence="1">
    <location>
        <begin position="26"/>
        <end position="516"/>
    </location>
</feature>
<feature type="signal peptide" evidence="1">
    <location>
        <begin position="1"/>
        <end position="25"/>
    </location>
</feature>